<evidence type="ECO:0000256" key="1">
    <source>
        <dbReference type="SAM" id="SignalP"/>
    </source>
</evidence>
<proteinExistence type="predicted"/>
<name>A0A2M4D602_ANODA</name>
<feature type="signal peptide" evidence="1">
    <location>
        <begin position="1"/>
        <end position="16"/>
    </location>
</feature>
<reference evidence="2" key="1">
    <citation type="submission" date="2018-01" db="EMBL/GenBank/DDBJ databases">
        <title>An insight into the sialome of Amazonian anophelines.</title>
        <authorList>
            <person name="Ribeiro J.M."/>
            <person name="Scarpassa V."/>
            <person name="Calvo E."/>
        </authorList>
    </citation>
    <scope>NUCLEOTIDE SEQUENCE</scope>
</reference>
<feature type="chain" id="PRO_5014928229" evidence="1">
    <location>
        <begin position="17"/>
        <end position="83"/>
    </location>
</feature>
<evidence type="ECO:0000313" key="2">
    <source>
        <dbReference type="EMBL" id="MBW72966.1"/>
    </source>
</evidence>
<protein>
    <submittedName>
        <fullName evidence="2">Putative secreted protein</fullName>
    </submittedName>
</protein>
<sequence>MLLLLLLLVCAFGIPGLDPGLPPSHHSFLPSCAHFSGTRTQNLLRTTGTLDRSSAFPADEGHDGCFSLFPPALQHTSTIQTPP</sequence>
<organism evidence="2">
    <name type="scientific">Anopheles darlingi</name>
    <name type="common">Mosquito</name>
    <dbReference type="NCBI Taxonomy" id="43151"/>
    <lineage>
        <taxon>Eukaryota</taxon>
        <taxon>Metazoa</taxon>
        <taxon>Ecdysozoa</taxon>
        <taxon>Arthropoda</taxon>
        <taxon>Hexapoda</taxon>
        <taxon>Insecta</taxon>
        <taxon>Pterygota</taxon>
        <taxon>Neoptera</taxon>
        <taxon>Endopterygota</taxon>
        <taxon>Diptera</taxon>
        <taxon>Nematocera</taxon>
        <taxon>Culicoidea</taxon>
        <taxon>Culicidae</taxon>
        <taxon>Anophelinae</taxon>
        <taxon>Anopheles</taxon>
    </lineage>
</organism>
<keyword evidence="1" id="KW-0732">Signal</keyword>
<dbReference type="AlphaFoldDB" id="A0A2M4D602"/>
<accession>A0A2M4D602</accession>
<dbReference type="EMBL" id="GGFL01008788">
    <property type="protein sequence ID" value="MBW72966.1"/>
    <property type="molecule type" value="Transcribed_RNA"/>
</dbReference>